<gene>
    <name evidence="2" type="ORF">E3983_10365</name>
</gene>
<proteinExistence type="predicted"/>
<dbReference type="EMBL" id="CP038254">
    <property type="protein sequence ID" value="QBR84728.1"/>
    <property type="molecule type" value="Genomic_DNA"/>
</dbReference>
<sequence length="128" mass="14583">MNTNGKVVKSQDVVGTCVKNPQGENLGKVEEVILDKLQGSVSYVVLSFGGFMGMGDKLFAMPWEIFSYDENEDCFIINTDKEKLKQSEGFDKNQWPDIESTQWSQRIHNYYGTHPRSIPTGRDTSRRL</sequence>
<dbReference type="AlphaFoldDB" id="A0AAX1EI64"/>
<dbReference type="RefSeq" id="WP_135060912.1">
    <property type="nucleotide sequence ID" value="NZ_CP038254.1"/>
</dbReference>
<protein>
    <submittedName>
        <fullName evidence="2">PRC-barrel domain containing protein</fullName>
    </submittedName>
</protein>
<feature type="domain" description="PRC-barrel" evidence="1">
    <location>
        <begin position="9"/>
        <end position="83"/>
    </location>
</feature>
<dbReference type="InterPro" id="IPR011033">
    <property type="entry name" value="PRC_barrel-like_sf"/>
</dbReference>
<dbReference type="InterPro" id="IPR027275">
    <property type="entry name" value="PRC-brl_dom"/>
</dbReference>
<evidence type="ECO:0000313" key="3">
    <source>
        <dbReference type="Proteomes" id="UP000295517"/>
    </source>
</evidence>
<evidence type="ECO:0000313" key="2">
    <source>
        <dbReference type="EMBL" id="QBR84728.1"/>
    </source>
</evidence>
<dbReference type="Gene3D" id="2.30.30.240">
    <property type="entry name" value="PRC-barrel domain"/>
    <property type="match status" value="1"/>
</dbReference>
<dbReference type="SUPFAM" id="SSF50346">
    <property type="entry name" value="PRC-barrel domain"/>
    <property type="match status" value="1"/>
</dbReference>
<dbReference type="Proteomes" id="UP000295517">
    <property type="component" value="Chromosome"/>
</dbReference>
<dbReference type="PANTHER" id="PTHR36505">
    <property type="entry name" value="BLR1072 PROTEIN"/>
    <property type="match status" value="1"/>
</dbReference>
<reference evidence="2 3" key="1">
    <citation type="submission" date="2019-03" db="EMBL/GenBank/DDBJ databases">
        <title>Diverse conjugative elements silence natural transformation in Legionella species.</title>
        <authorList>
            <person name="Durieux I."/>
            <person name="Ginevra C."/>
            <person name="Attaiech L."/>
            <person name="Picq K."/>
            <person name="Juan P.A."/>
            <person name="Jarraud S."/>
            <person name="Charpentier X."/>
        </authorList>
    </citation>
    <scope>NUCLEOTIDE SEQUENCE [LARGE SCALE GENOMIC DNA]</scope>
    <source>
        <strain evidence="2 3">HL-0427-4011</strain>
    </source>
</reference>
<accession>A0AAX1EI64</accession>
<name>A0AAX1EI64_9GAMM</name>
<dbReference type="Pfam" id="PF05239">
    <property type="entry name" value="PRC"/>
    <property type="match status" value="1"/>
</dbReference>
<evidence type="ECO:0000259" key="1">
    <source>
        <dbReference type="Pfam" id="PF05239"/>
    </source>
</evidence>
<dbReference type="PANTHER" id="PTHR36505:SF1">
    <property type="entry name" value="BLR1072 PROTEIN"/>
    <property type="match status" value="1"/>
</dbReference>
<organism evidence="2 3">
    <name type="scientific">Legionella israelensis</name>
    <dbReference type="NCBI Taxonomy" id="454"/>
    <lineage>
        <taxon>Bacteria</taxon>
        <taxon>Pseudomonadati</taxon>
        <taxon>Pseudomonadota</taxon>
        <taxon>Gammaproteobacteria</taxon>
        <taxon>Legionellales</taxon>
        <taxon>Legionellaceae</taxon>
        <taxon>Legionella</taxon>
    </lineage>
</organism>